<feature type="compositionally biased region" description="Basic and acidic residues" evidence="1">
    <location>
        <begin position="31"/>
        <end position="55"/>
    </location>
</feature>
<organism evidence="2">
    <name type="scientific">Streptomyces haneummycinicus</name>
    <dbReference type="NCBI Taxonomy" id="3074435"/>
    <lineage>
        <taxon>Bacteria</taxon>
        <taxon>Bacillati</taxon>
        <taxon>Actinomycetota</taxon>
        <taxon>Actinomycetes</taxon>
        <taxon>Kitasatosporales</taxon>
        <taxon>Streptomycetaceae</taxon>
        <taxon>Streptomyces</taxon>
    </lineage>
</organism>
<reference evidence="2" key="1">
    <citation type="submission" date="2024-06" db="EMBL/GenBank/DDBJ databases">
        <authorList>
            <consortium name="consrtm"/>
            <person name="Uemura M."/>
            <person name="Terahara T."/>
        </authorList>
    </citation>
    <scope>NUCLEOTIDE SEQUENCE</scope>
    <source>
        <strain evidence="2">KM77-8</strain>
    </source>
</reference>
<feature type="compositionally biased region" description="Basic and acidic residues" evidence="1">
    <location>
        <begin position="113"/>
        <end position="122"/>
    </location>
</feature>
<feature type="region of interest" description="Disordered" evidence="1">
    <location>
        <begin position="105"/>
        <end position="125"/>
    </location>
</feature>
<sequence>MREPRPEVGARLGARSARDADRKPSGGTDPAAEHPGDGVRALLAREEGLHDRRGLGDGAAEGVRPPSKQHGDHGCPGVEDGVEQMLLRAGQGQCRDVAALAAGAASEESGAVAEDHQGDVGRARHPRGLVDAGEIRVVDAGTAGERDLRVGELRGERLAQGGQLDAEGRPRVADSDVLGEGVAAEDGDGFVGVGADEGDTARPVERQGAVVGQQHDGFLGERAGQGAVLRTVQVDPAAQGLRIVRVRPAERRRHEVPVRVEQAERHLLGEHPAYGAIDEFLRDAAVGDGFGQGVP</sequence>
<accession>A0AAT9HFI4</accession>
<reference evidence="2" key="2">
    <citation type="submission" date="2024-07" db="EMBL/GenBank/DDBJ databases">
        <title>Streptomyces haneummycinica sp. nov., a new antibiotic-producing actinobacterium isolated from marine sediment.</title>
        <authorList>
            <person name="Uemura M."/>
            <person name="Hamada M."/>
            <person name="Hirano S."/>
            <person name="Kobayashi K."/>
            <person name="Ohshiro T."/>
            <person name="Kobayashi T."/>
            <person name="Terahara T."/>
        </authorList>
    </citation>
    <scope>NUCLEOTIDE SEQUENCE</scope>
    <source>
        <strain evidence="2">KM77-8</strain>
    </source>
</reference>
<feature type="region of interest" description="Disordered" evidence="1">
    <location>
        <begin position="1"/>
        <end position="79"/>
    </location>
</feature>
<dbReference type="EMBL" id="AP035768">
    <property type="protein sequence ID" value="BFO16248.1"/>
    <property type="molecule type" value="Genomic_DNA"/>
</dbReference>
<evidence type="ECO:0000256" key="1">
    <source>
        <dbReference type="SAM" id="MobiDB-lite"/>
    </source>
</evidence>
<proteinExistence type="predicted"/>
<name>A0AAT9HFI4_9ACTN</name>
<protein>
    <submittedName>
        <fullName evidence="2">Uncharacterized protein</fullName>
    </submittedName>
</protein>
<evidence type="ECO:0000313" key="2">
    <source>
        <dbReference type="EMBL" id="BFO16248.1"/>
    </source>
</evidence>
<gene>
    <name evidence="2" type="ORF">SHKM778_26360</name>
</gene>
<dbReference type="AlphaFoldDB" id="A0AAT9HFI4"/>